<feature type="non-terminal residue" evidence="1">
    <location>
        <position position="1"/>
    </location>
</feature>
<sequence length="72" mass="7908">PLHYRNFIAQTLAIPAGALEAFFREQLGDIDEPTFPIGLLNIQGDGRQVEEASISLSADLAERIRISARQEG</sequence>
<accession>A0AA41L911</accession>
<comment type="caution">
    <text evidence="1">The sequence shown here is derived from an EMBL/GenBank/DDBJ whole genome shotgun (WGS) entry which is preliminary data.</text>
</comment>
<protein>
    <submittedName>
        <fullName evidence="1">Uncharacterized protein</fullName>
    </submittedName>
</protein>
<dbReference type="Proteomes" id="UP001155901">
    <property type="component" value="Unassembled WGS sequence"/>
</dbReference>
<dbReference type="RefSeq" id="WP_217946826.1">
    <property type="nucleotide sequence ID" value="NZ_JAHTGR010000267.1"/>
</dbReference>
<name>A0AA41L911_9BURK</name>
<organism evidence="1 2">
    <name type="scientific">Duganella violaceipulchra</name>
    <dbReference type="NCBI Taxonomy" id="2849652"/>
    <lineage>
        <taxon>Bacteria</taxon>
        <taxon>Pseudomonadati</taxon>
        <taxon>Pseudomonadota</taxon>
        <taxon>Betaproteobacteria</taxon>
        <taxon>Burkholderiales</taxon>
        <taxon>Oxalobacteraceae</taxon>
        <taxon>Telluria group</taxon>
        <taxon>Duganella</taxon>
    </lineage>
</organism>
<feature type="non-terminal residue" evidence="1">
    <location>
        <position position="72"/>
    </location>
</feature>
<dbReference type="EMBL" id="JAHTGR010000267">
    <property type="protein sequence ID" value="MBV6325902.1"/>
    <property type="molecule type" value="Genomic_DNA"/>
</dbReference>
<reference evidence="1" key="1">
    <citation type="submission" date="2021-07" db="EMBL/GenBank/DDBJ databases">
        <title>Characterization of violacein-producing bacteria and related species.</title>
        <authorList>
            <person name="Wilson H.S."/>
            <person name="De Leon M.E."/>
        </authorList>
    </citation>
    <scope>NUCLEOTIDE SEQUENCE</scope>
    <source>
        <strain evidence="1">HSC-15S17</strain>
    </source>
</reference>
<evidence type="ECO:0000313" key="1">
    <source>
        <dbReference type="EMBL" id="MBV6325902.1"/>
    </source>
</evidence>
<proteinExistence type="predicted"/>
<dbReference type="AlphaFoldDB" id="A0AA41L911"/>
<gene>
    <name evidence="1" type="ORF">KVP70_34005</name>
</gene>
<evidence type="ECO:0000313" key="2">
    <source>
        <dbReference type="Proteomes" id="UP001155901"/>
    </source>
</evidence>